<dbReference type="PANTHER" id="PTHR31672">
    <property type="entry name" value="BNACNNG10540D PROTEIN"/>
    <property type="match status" value="1"/>
</dbReference>
<dbReference type="Pfam" id="PF00646">
    <property type="entry name" value="F-box"/>
    <property type="match status" value="1"/>
</dbReference>
<sequence length="292" mass="33518">MDQEAFNCFEISPVLEKECLKYLPVKCLSRFKLVCKNWKAQISTEEFQQEESQFFTKVSGYFFQEPERNNAESQNTFASLEPMAYGIPDFIPKNLVVKASSQGLLCICRNLFATHEYYISAPARRFMQKLPSPQIHHTAESKGVLLYDSSSRSYRLMTSVPKKTAQGIGYWKKDTDKLILGVDMENGKLSYVIALPLEKSGIVGVLSNRLSVVNISYQEGCDGLDIHAYDQEKRNWEPFLRISSTALDKFAFPFRLLKIDQRNILYHVQDYIFDFDITTGEVIFLGFLLSTL</sequence>
<evidence type="ECO:0000313" key="3">
    <source>
        <dbReference type="Proteomes" id="UP000237105"/>
    </source>
</evidence>
<name>A0A2P5DDZ9_PARAD</name>
<dbReference type="InterPro" id="IPR036047">
    <property type="entry name" value="F-box-like_dom_sf"/>
</dbReference>
<reference evidence="3" key="1">
    <citation type="submission" date="2016-06" db="EMBL/GenBank/DDBJ databases">
        <title>Parallel loss of symbiosis genes in relatives of nitrogen-fixing non-legume Parasponia.</title>
        <authorList>
            <person name="Van Velzen R."/>
            <person name="Holmer R."/>
            <person name="Bu F."/>
            <person name="Rutten L."/>
            <person name="Van Zeijl A."/>
            <person name="Liu W."/>
            <person name="Santuari L."/>
            <person name="Cao Q."/>
            <person name="Sharma T."/>
            <person name="Shen D."/>
            <person name="Roswanjaya Y."/>
            <person name="Wardhani T."/>
            <person name="Kalhor M.S."/>
            <person name="Jansen J."/>
            <person name="Van den Hoogen J."/>
            <person name="Gungor B."/>
            <person name="Hartog M."/>
            <person name="Hontelez J."/>
            <person name="Verver J."/>
            <person name="Yang W.-C."/>
            <person name="Schijlen E."/>
            <person name="Repin R."/>
            <person name="Schilthuizen M."/>
            <person name="Schranz E."/>
            <person name="Heidstra R."/>
            <person name="Miyata K."/>
            <person name="Fedorova E."/>
            <person name="Kohlen W."/>
            <person name="Bisseling T."/>
            <person name="Smit S."/>
            <person name="Geurts R."/>
        </authorList>
    </citation>
    <scope>NUCLEOTIDE SEQUENCE [LARGE SCALE GENOMIC DNA]</scope>
    <source>
        <strain evidence="3">cv. WU1-14</strain>
    </source>
</reference>
<dbReference type="Proteomes" id="UP000237105">
    <property type="component" value="Unassembled WGS sequence"/>
</dbReference>
<dbReference type="AlphaFoldDB" id="A0A2P5DDZ9"/>
<dbReference type="InterPro" id="IPR050796">
    <property type="entry name" value="SCF_F-box_component"/>
</dbReference>
<evidence type="ECO:0000313" key="2">
    <source>
        <dbReference type="EMBL" id="PON71525.1"/>
    </source>
</evidence>
<keyword evidence="3" id="KW-1185">Reference proteome</keyword>
<feature type="domain" description="F-box" evidence="1">
    <location>
        <begin position="17"/>
        <end position="47"/>
    </location>
</feature>
<evidence type="ECO:0000259" key="1">
    <source>
        <dbReference type="Pfam" id="PF00646"/>
    </source>
</evidence>
<dbReference type="EMBL" id="JXTB01000044">
    <property type="protein sequence ID" value="PON71525.1"/>
    <property type="molecule type" value="Genomic_DNA"/>
</dbReference>
<organism evidence="2 3">
    <name type="scientific">Parasponia andersonii</name>
    <name type="common">Sponia andersonii</name>
    <dbReference type="NCBI Taxonomy" id="3476"/>
    <lineage>
        <taxon>Eukaryota</taxon>
        <taxon>Viridiplantae</taxon>
        <taxon>Streptophyta</taxon>
        <taxon>Embryophyta</taxon>
        <taxon>Tracheophyta</taxon>
        <taxon>Spermatophyta</taxon>
        <taxon>Magnoliopsida</taxon>
        <taxon>eudicotyledons</taxon>
        <taxon>Gunneridae</taxon>
        <taxon>Pentapetalae</taxon>
        <taxon>rosids</taxon>
        <taxon>fabids</taxon>
        <taxon>Rosales</taxon>
        <taxon>Cannabaceae</taxon>
        <taxon>Parasponia</taxon>
    </lineage>
</organism>
<gene>
    <name evidence="2" type="ORF">PanWU01x14_073220</name>
</gene>
<dbReference type="SUPFAM" id="SSF81383">
    <property type="entry name" value="F-box domain"/>
    <property type="match status" value="1"/>
</dbReference>
<accession>A0A2P5DDZ9</accession>
<proteinExistence type="predicted"/>
<protein>
    <submittedName>
        <fullName evidence="2">F-box domain containing protein</fullName>
    </submittedName>
</protein>
<comment type="caution">
    <text evidence="2">The sequence shown here is derived from an EMBL/GenBank/DDBJ whole genome shotgun (WGS) entry which is preliminary data.</text>
</comment>
<dbReference type="InterPro" id="IPR001810">
    <property type="entry name" value="F-box_dom"/>
</dbReference>